<dbReference type="PROSITE" id="PS50865">
    <property type="entry name" value="ZF_MYND_2"/>
    <property type="match status" value="1"/>
</dbReference>
<dbReference type="InterPro" id="IPR002893">
    <property type="entry name" value="Znf_MYND"/>
</dbReference>
<dbReference type="SUPFAM" id="SSF144232">
    <property type="entry name" value="HIT/MYND zinc finger-like"/>
    <property type="match status" value="1"/>
</dbReference>
<gene>
    <name evidence="6" type="primary">SMYD1</name>
    <name evidence="6" type="ORF">V5O48_005771</name>
</gene>
<proteinExistence type="predicted"/>
<evidence type="ECO:0000313" key="7">
    <source>
        <dbReference type="Proteomes" id="UP001465976"/>
    </source>
</evidence>
<evidence type="ECO:0000256" key="1">
    <source>
        <dbReference type="ARBA" id="ARBA00022723"/>
    </source>
</evidence>
<name>A0ABR3FLE3_9AGAR</name>
<organism evidence="6 7">
    <name type="scientific">Marasmius crinis-equi</name>
    <dbReference type="NCBI Taxonomy" id="585013"/>
    <lineage>
        <taxon>Eukaryota</taxon>
        <taxon>Fungi</taxon>
        <taxon>Dikarya</taxon>
        <taxon>Basidiomycota</taxon>
        <taxon>Agaricomycotina</taxon>
        <taxon>Agaricomycetes</taxon>
        <taxon>Agaricomycetidae</taxon>
        <taxon>Agaricales</taxon>
        <taxon>Marasmiineae</taxon>
        <taxon>Marasmiaceae</taxon>
        <taxon>Marasmius</taxon>
    </lineage>
</organism>
<evidence type="ECO:0000256" key="3">
    <source>
        <dbReference type="ARBA" id="ARBA00022833"/>
    </source>
</evidence>
<evidence type="ECO:0000256" key="2">
    <source>
        <dbReference type="ARBA" id="ARBA00022771"/>
    </source>
</evidence>
<dbReference type="SUPFAM" id="SSF48452">
    <property type="entry name" value="TPR-like"/>
    <property type="match status" value="1"/>
</dbReference>
<keyword evidence="2 4" id="KW-0863">Zinc-finger</keyword>
<comment type="caution">
    <text evidence="6">The sequence shown here is derived from an EMBL/GenBank/DDBJ whole genome shotgun (WGS) entry which is preliminary data.</text>
</comment>
<sequence>MSSGFQLFYQAEQFYSQGNVDGAFEHYQKAIKKITKDENLLAALRALSPDPTFPQETLGAVWRNFLGFFKDPQMRKNKENSPEAYKLLYRYRPKSDNDFSRFRTEKQTLYLKGMKITAGLTLGLMAWDGQDRPAAAKYYRQAIDLAATHPGYNDRSQSTDNWERYVASEVNDMRDNLRMLLLNDEANARIFAEEFGVGDGSGEHRKDILQGLGYIRFEADGTLKFVPNVTIAGDKCGACGKREVKLMQCGACQKVKYCNAACQKGDWK</sequence>
<evidence type="ECO:0000256" key="4">
    <source>
        <dbReference type="PROSITE-ProRule" id="PRU00134"/>
    </source>
</evidence>
<dbReference type="Gene3D" id="1.25.40.10">
    <property type="entry name" value="Tetratricopeptide repeat domain"/>
    <property type="match status" value="1"/>
</dbReference>
<evidence type="ECO:0000313" key="6">
    <source>
        <dbReference type="EMBL" id="KAL0576204.1"/>
    </source>
</evidence>
<keyword evidence="3" id="KW-0862">Zinc</keyword>
<dbReference type="Pfam" id="PF01753">
    <property type="entry name" value="zf-MYND"/>
    <property type="match status" value="1"/>
</dbReference>
<accession>A0ABR3FLE3</accession>
<dbReference type="InterPro" id="IPR011990">
    <property type="entry name" value="TPR-like_helical_dom_sf"/>
</dbReference>
<feature type="domain" description="MYND-type" evidence="5">
    <location>
        <begin position="236"/>
        <end position="268"/>
    </location>
</feature>
<protein>
    <submittedName>
        <fullName evidence="6">Histone-lysine N-methyltransferase smyd1</fullName>
    </submittedName>
</protein>
<evidence type="ECO:0000259" key="5">
    <source>
        <dbReference type="PROSITE" id="PS50865"/>
    </source>
</evidence>
<reference evidence="6 7" key="1">
    <citation type="submission" date="2024-02" db="EMBL/GenBank/DDBJ databases">
        <title>A draft genome for the cacao thread blight pathogen Marasmius crinis-equi.</title>
        <authorList>
            <person name="Cohen S.P."/>
            <person name="Baruah I.K."/>
            <person name="Amoako-Attah I."/>
            <person name="Bukari Y."/>
            <person name="Meinhardt L.W."/>
            <person name="Bailey B.A."/>
        </authorList>
    </citation>
    <scope>NUCLEOTIDE SEQUENCE [LARGE SCALE GENOMIC DNA]</scope>
    <source>
        <strain evidence="6 7">GH-76</strain>
    </source>
</reference>
<dbReference type="Proteomes" id="UP001465976">
    <property type="component" value="Unassembled WGS sequence"/>
</dbReference>
<dbReference type="EMBL" id="JBAHYK010000239">
    <property type="protein sequence ID" value="KAL0576204.1"/>
    <property type="molecule type" value="Genomic_DNA"/>
</dbReference>
<keyword evidence="1" id="KW-0479">Metal-binding</keyword>
<keyword evidence="7" id="KW-1185">Reference proteome</keyword>
<dbReference type="Gene3D" id="6.10.140.2220">
    <property type="match status" value="1"/>
</dbReference>